<dbReference type="GO" id="GO:0060271">
    <property type="term" value="P:cilium assembly"/>
    <property type="evidence" value="ECO:0007669"/>
    <property type="project" value="TreeGrafter"/>
</dbReference>
<organism evidence="1 2">
    <name type="scientific">Zophobas morio</name>
    <dbReference type="NCBI Taxonomy" id="2755281"/>
    <lineage>
        <taxon>Eukaryota</taxon>
        <taxon>Metazoa</taxon>
        <taxon>Ecdysozoa</taxon>
        <taxon>Arthropoda</taxon>
        <taxon>Hexapoda</taxon>
        <taxon>Insecta</taxon>
        <taxon>Pterygota</taxon>
        <taxon>Neoptera</taxon>
        <taxon>Endopterygota</taxon>
        <taxon>Coleoptera</taxon>
        <taxon>Polyphaga</taxon>
        <taxon>Cucujiformia</taxon>
        <taxon>Tenebrionidae</taxon>
        <taxon>Zophobas</taxon>
    </lineage>
</organism>
<gene>
    <name evidence="1" type="ORF">Zmor_025029</name>
</gene>
<reference evidence="1" key="1">
    <citation type="journal article" date="2023" name="G3 (Bethesda)">
        <title>Whole genome assemblies of Zophobas morio and Tenebrio molitor.</title>
        <authorList>
            <person name="Kaur S."/>
            <person name="Stinson S.A."/>
            <person name="diCenzo G.C."/>
        </authorList>
    </citation>
    <scope>NUCLEOTIDE SEQUENCE</scope>
    <source>
        <strain evidence="1">QUZm001</strain>
    </source>
</reference>
<accession>A0AA38HRG3</accession>
<evidence type="ECO:0000313" key="2">
    <source>
        <dbReference type="Proteomes" id="UP001168821"/>
    </source>
</evidence>
<dbReference type="PANTHER" id="PTHR24274">
    <property type="entry name" value="CILIA- AND FLAGELLA-ASSOCIATED PROTEIN 161"/>
    <property type="match status" value="1"/>
</dbReference>
<dbReference type="Proteomes" id="UP001168821">
    <property type="component" value="Unassembled WGS sequence"/>
</dbReference>
<dbReference type="GO" id="GO:0031514">
    <property type="term" value="C:motile cilium"/>
    <property type="evidence" value="ECO:0007669"/>
    <property type="project" value="TreeGrafter"/>
</dbReference>
<comment type="caution">
    <text evidence="1">The sequence shown here is derived from an EMBL/GenBank/DDBJ whole genome shotgun (WGS) entry which is preliminary data.</text>
</comment>
<keyword evidence="2" id="KW-1185">Reference proteome</keyword>
<dbReference type="Pfam" id="PF24569">
    <property type="entry name" value="CFAP161"/>
    <property type="match status" value="1"/>
</dbReference>
<protein>
    <submittedName>
        <fullName evidence="1">Uncharacterized protein</fullName>
    </submittedName>
</protein>
<dbReference type="PANTHER" id="PTHR24274:SF1">
    <property type="entry name" value="CILIA- AND FLAGELLA-ASSOCIATED PROTEIN 161"/>
    <property type="match status" value="1"/>
</dbReference>
<proteinExistence type="predicted"/>
<dbReference type="InterPro" id="IPR055325">
    <property type="entry name" value="CF161"/>
</dbReference>
<name>A0AA38HRG3_9CUCU</name>
<sequence>MCENYETHSRVKEKEAQSEVYKNRVIYSLPVRAGYWSNELAIREQLEASYNYKKDHCQLLIQKTGKMFRNLLRPTLLSPESTNIGFNKSYQIRSYGLSQTNACGTQTLQPLYLSAVITEREIEHTQHLIHGCVLTASPSGTPCVRNTFVFVRCDFQKDTGMMNYGDDVYIQIVESGGEPLYVQCENSTMDTFGQHLGLRLSQSPDIYCRFKIFHWKTELRAETRGTFVLNDAFIIIQHTASGHNLATEFHNWMPTFFGSECVISCHTFRDTHKMETSENLWRISGRERSDLRQLQIAGQKVDTDKSCEK</sequence>
<dbReference type="AlphaFoldDB" id="A0AA38HRG3"/>
<dbReference type="EMBL" id="JALNTZ010000008">
    <property type="protein sequence ID" value="KAJ3642226.1"/>
    <property type="molecule type" value="Genomic_DNA"/>
</dbReference>
<evidence type="ECO:0000313" key="1">
    <source>
        <dbReference type="EMBL" id="KAJ3642226.1"/>
    </source>
</evidence>